<name>A0A370H668_9NOCA</name>
<reference evidence="1 2" key="1">
    <citation type="submission" date="2018-07" db="EMBL/GenBank/DDBJ databases">
        <title>Genomic Encyclopedia of Type Strains, Phase IV (KMG-IV): sequencing the most valuable type-strain genomes for metagenomic binning, comparative biology and taxonomic classification.</title>
        <authorList>
            <person name="Goeker M."/>
        </authorList>
    </citation>
    <scope>NUCLEOTIDE SEQUENCE [LARGE SCALE GENOMIC DNA]</scope>
    <source>
        <strain evidence="1 2">DSM 44952</strain>
    </source>
</reference>
<evidence type="ECO:0000313" key="1">
    <source>
        <dbReference type="EMBL" id="RDI51714.1"/>
    </source>
</evidence>
<organism evidence="1 2">
    <name type="scientific">Nocardia mexicana</name>
    <dbReference type="NCBI Taxonomy" id="279262"/>
    <lineage>
        <taxon>Bacteria</taxon>
        <taxon>Bacillati</taxon>
        <taxon>Actinomycetota</taxon>
        <taxon>Actinomycetes</taxon>
        <taxon>Mycobacteriales</taxon>
        <taxon>Nocardiaceae</taxon>
        <taxon>Nocardia</taxon>
    </lineage>
</organism>
<sequence length="77" mass="8437">MKHPLLQLLLLTQGTETSVQVQSQAQPPEPSAEYRLAINKNTLNYQGAGPMAGNVLAWAELQSSRDGTWPEQGTFEV</sequence>
<proteinExistence type="predicted"/>
<dbReference type="STRING" id="1210089.GCA_001613165_01233"/>
<dbReference type="AlphaFoldDB" id="A0A370H668"/>
<accession>A0A370H668</accession>
<comment type="caution">
    <text evidence="1">The sequence shown here is derived from an EMBL/GenBank/DDBJ whole genome shotgun (WGS) entry which is preliminary data.</text>
</comment>
<keyword evidence="2" id="KW-1185">Reference proteome</keyword>
<gene>
    <name evidence="1" type="ORF">DFR68_104198</name>
</gene>
<protein>
    <submittedName>
        <fullName evidence="1">Uncharacterized protein</fullName>
    </submittedName>
</protein>
<dbReference type="Proteomes" id="UP000255355">
    <property type="component" value="Unassembled WGS sequence"/>
</dbReference>
<dbReference type="EMBL" id="QQAZ01000004">
    <property type="protein sequence ID" value="RDI51714.1"/>
    <property type="molecule type" value="Genomic_DNA"/>
</dbReference>
<evidence type="ECO:0000313" key="2">
    <source>
        <dbReference type="Proteomes" id="UP000255355"/>
    </source>
</evidence>